<comment type="caution">
    <text evidence="2">The sequence shown here is derived from an EMBL/GenBank/DDBJ whole genome shotgun (WGS) entry which is preliminary data.</text>
</comment>
<dbReference type="Proteomes" id="UP000198287">
    <property type="component" value="Unassembled WGS sequence"/>
</dbReference>
<keyword evidence="1" id="KW-1133">Transmembrane helix</keyword>
<name>A0A226F2Q1_FOLCA</name>
<evidence type="ECO:0000313" key="2">
    <source>
        <dbReference type="EMBL" id="OXA63758.1"/>
    </source>
</evidence>
<proteinExistence type="predicted"/>
<accession>A0A226F2Q1</accession>
<feature type="transmembrane region" description="Helical" evidence="1">
    <location>
        <begin position="21"/>
        <end position="41"/>
    </location>
</feature>
<keyword evidence="3" id="KW-1185">Reference proteome</keyword>
<sequence>MQHSSSRKQVNHSTHYKNYTALWPTYIYHYIVLALTHFPIISHKASNAHLTEKAELEEERIRPTQPPVRASWYWKDFARESYNRDQSVLVVDWVKAGRIAGHTQHPHHRIHVRVKRPLLSPDLTHGQNYPKDSEKAATVIMVWEDLLTCSILVPTCE</sequence>
<evidence type="ECO:0000256" key="1">
    <source>
        <dbReference type="SAM" id="Phobius"/>
    </source>
</evidence>
<reference evidence="2 3" key="1">
    <citation type="submission" date="2015-12" db="EMBL/GenBank/DDBJ databases">
        <title>The genome of Folsomia candida.</title>
        <authorList>
            <person name="Faddeeva A."/>
            <person name="Derks M.F."/>
            <person name="Anvar Y."/>
            <person name="Smit S."/>
            <person name="Van Straalen N."/>
            <person name="Roelofs D."/>
        </authorList>
    </citation>
    <scope>NUCLEOTIDE SEQUENCE [LARGE SCALE GENOMIC DNA]</scope>
    <source>
        <strain evidence="2 3">VU population</strain>
        <tissue evidence="2">Whole body</tissue>
    </source>
</reference>
<dbReference type="AlphaFoldDB" id="A0A226F2Q1"/>
<protein>
    <submittedName>
        <fullName evidence="2">Uncharacterized protein</fullName>
    </submittedName>
</protein>
<gene>
    <name evidence="2" type="ORF">Fcan01_02690</name>
</gene>
<evidence type="ECO:0000313" key="3">
    <source>
        <dbReference type="Proteomes" id="UP000198287"/>
    </source>
</evidence>
<dbReference type="EMBL" id="LNIX01000001">
    <property type="protein sequence ID" value="OXA63758.1"/>
    <property type="molecule type" value="Genomic_DNA"/>
</dbReference>
<organism evidence="2 3">
    <name type="scientific">Folsomia candida</name>
    <name type="common">Springtail</name>
    <dbReference type="NCBI Taxonomy" id="158441"/>
    <lineage>
        <taxon>Eukaryota</taxon>
        <taxon>Metazoa</taxon>
        <taxon>Ecdysozoa</taxon>
        <taxon>Arthropoda</taxon>
        <taxon>Hexapoda</taxon>
        <taxon>Collembola</taxon>
        <taxon>Entomobryomorpha</taxon>
        <taxon>Isotomoidea</taxon>
        <taxon>Isotomidae</taxon>
        <taxon>Proisotominae</taxon>
        <taxon>Folsomia</taxon>
    </lineage>
</organism>
<keyword evidence="1" id="KW-0472">Membrane</keyword>
<keyword evidence="1" id="KW-0812">Transmembrane</keyword>